<dbReference type="Proteomes" id="UP001148662">
    <property type="component" value="Unassembled WGS sequence"/>
</dbReference>
<evidence type="ECO:0000313" key="1">
    <source>
        <dbReference type="EMBL" id="KAJ3559003.1"/>
    </source>
</evidence>
<comment type="caution">
    <text evidence="1">The sequence shown here is derived from an EMBL/GenBank/DDBJ whole genome shotgun (WGS) entry which is preliminary data.</text>
</comment>
<reference evidence="1" key="1">
    <citation type="submission" date="2022-07" db="EMBL/GenBank/DDBJ databases">
        <title>Genome Sequence of Phlebia brevispora.</title>
        <authorList>
            <person name="Buettner E."/>
        </authorList>
    </citation>
    <scope>NUCLEOTIDE SEQUENCE</scope>
    <source>
        <strain evidence="1">MPL23</strain>
    </source>
</reference>
<gene>
    <name evidence="1" type="ORF">NM688_g611</name>
</gene>
<sequence length="81" mass="9082">MSGEHKRMQLNNLLQRSYGTHALTWATNQTGPQHSTPWTAVAYINGVEYGRGSGWTQGDAKEQAAGLAYPALYHQIYNRYP</sequence>
<proteinExistence type="predicted"/>
<accession>A0ACC1TE07</accession>
<dbReference type="EMBL" id="JANHOG010000052">
    <property type="protein sequence ID" value="KAJ3559003.1"/>
    <property type="molecule type" value="Genomic_DNA"/>
</dbReference>
<name>A0ACC1TE07_9APHY</name>
<evidence type="ECO:0000313" key="2">
    <source>
        <dbReference type="Proteomes" id="UP001148662"/>
    </source>
</evidence>
<organism evidence="1 2">
    <name type="scientific">Phlebia brevispora</name>
    <dbReference type="NCBI Taxonomy" id="194682"/>
    <lineage>
        <taxon>Eukaryota</taxon>
        <taxon>Fungi</taxon>
        <taxon>Dikarya</taxon>
        <taxon>Basidiomycota</taxon>
        <taxon>Agaricomycotina</taxon>
        <taxon>Agaricomycetes</taxon>
        <taxon>Polyporales</taxon>
        <taxon>Meruliaceae</taxon>
        <taxon>Phlebia</taxon>
    </lineage>
</organism>
<keyword evidence="2" id="KW-1185">Reference proteome</keyword>
<protein>
    <submittedName>
        <fullName evidence="1">Uncharacterized protein</fullName>
    </submittedName>
</protein>